<keyword evidence="2" id="KW-1185">Reference proteome</keyword>
<name>A0A419SDM7_9BACL</name>
<accession>A0A419SDM7</accession>
<protein>
    <submittedName>
        <fullName evidence="1">Uncharacterized protein</fullName>
    </submittedName>
</protein>
<dbReference type="Proteomes" id="UP000284219">
    <property type="component" value="Unassembled WGS sequence"/>
</dbReference>
<gene>
    <name evidence="1" type="ORF">BEP19_15020</name>
</gene>
<proteinExistence type="predicted"/>
<sequence length="59" mass="6722">MPELLIHQLMDEIHILKTELASIKQTQVSSNELITLLAEDVNDIKADLHSLRLQSVTDR</sequence>
<dbReference type="RefSeq" id="WP_120191057.1">
    <property type="nucleotide sequence ID" value="NZ_MCHY01000013.1"/>
</dbReference>
<dbReference type="Gene3D" id="1.20.5.1700">
    <property type="match status" value="1"/>
</dbReference>
<dbReference type="AlphaFoldDB" id="A0A419SDM7"/>
<evidence type="ECO:0000313" key="2">
    <source>
        <dbReference type="Proteomes" id="UP000284219"/>
    </source>
</evidence>
<organism evidence="1 2">
    <name type="scientific">Ammoniphilus oxalaticus</name>
    <dbReference type="NCBI Taxonomy" id="66863"/>
    <lineage>
        <taxon>Bacteria</taxon>
        <taxon>Bacillati</taxon>
        <taxon>Bacillota</taxon>
        <taxon>Bacilli</taxon>
        <taxon>Bacillales</taxon>
        <taxon>Paenibacillaceae</taxon>
        <taxon>Aneurinibacillus group</taxon>
        <taxon>Ammoniphilus</taxon>
    </lineage>
</organism>
<dbReference type="EMBL" id="MCHY01000013">
    <property type="protein sequence ID" value="RKD20993.1"/>
    <property type="molecule type" value="Genomic_DNA"/>
</dbReference>
<comment type="caution">
    <text evidence="1">The sequence shown here is derived from an EMBL/GenBank/DDBJ whole genome shotgun (WGS) entry which is preliminary data.</text>
</comment>
<reference evidence="1 2" key="1">
    <citation type="submission" date="2016-08" db="EMBL/GenBank/DDBJ databases">
        <title>Novel Firmicute Genomes.</title>
        <authorList>
            <person name="Poppleton D.I."/>
            <person name="Gribaldo S."/>
        </authorList>
    </citation>
    <scope>NUCLEOTIDE SEQUENCE [LARGE SCALE GENOMIC DNA]</scope>
    <source>
        <strain evidence="1 2">RAOx-1</strain>
    </source>
</reference>
<evidence type="ECO:0000313" key="1">
    <source>
        <dbReference type="EMBL" id="RKD20993.1"/>
    </source>
</evidence>